<dbReference type="SUPFAM" id="SSF52540">
    <property type="entry name" value="P-loop containing nucleoside triphosphate hydrolases"/>
    <property type="match status" value="1"/>
</dbReference>
<dbReference type="PANTHER" id="PTHR37816:SF3">
    <property type="entry name" value="MODULATES DNA TOPOLOGY"/>
    <property type="match status" value="1"/>
</dbReference>
<dbReference type="EMBL" id="JBHMAA010000036">
    <property type="protein sequence ID" value="MFB9952691.1"/>
    <property type="molecule type" value="Genomic_DNA"/>
</dbReference>
<dbReference type="InterPro" id="IPR027417">
    <property type="entry name" value="P-loop_NTPase"/>
</dbReference>
<comment type="caution">
    <text evidence="1">The sequence shown here is derived from an EMBL/GenBank/DDBJ whole genome shotgun (WGS) entry which is preliminary data.</text>
</comment>
<keyword evidence="2" id="KW-1185">Reference proteome</keyword>
<gene>
    <name evidence="1" type="ORF">ACFFP0_27915</name>
</gene>
<proteinExistence type="predicted"/>
<dbReference type="RefSeq" id="WP_377265485.1">
    <property type="nucleotide sequence ID" value="NZ_JBHMAA010000036.1"/>
</dbReference>
<evidence type="ECO:0000313" key="1">
    <source>
        <dbReference type="EMBL" id="MFB9952691.1"/>
    </source>
</evidence>
<evidence type="ECO:0000313" key="2">
    <source>
        <dbReference type="Proteomes" id="UP001589692"/>
    </source>
</evidence>
<organism evidence="1 2">
    <name type="scientific">Rhizobium puerariae</name>
    <dbReference type="NCBI Taxonomy" id="1585791"/>
    <lineage>
        <taxon>Bacteria</taxon>
        <taxon>Pseudomonadati</taxon>
        <taxon>Pseudomonadota</taxon>
        <taxon>Alphaproteobacteria</taxon>
        <taxon>Hyphomicrobiales</taxon>
        <taxon>Rhizobiaceae</taxon>
        <taxon>Rhizobium/Agrobacterium group</taxon>
        <taxon>Rhizobium</taxon>
    </lineage>
</organism>
<dbReference type="Gene3D" id="3.40.50.300">
    <property type="entry name" value="P-loop containing nucleotide triphosphate hydrolases"/>
    <property type="match status" value="1"/>
</dbReference>
<dbReference type="Proteomes" id="UP001589692">
    <property type="component" value="Unassembled WGS sequence"/>
</dbReference>
<dbReference type="InterPro" id="IPR052922">
    <property type="entry name" value="Cytidylate_Kinase-2"/>
</dbReference>
<name>A0ABV6APY6_9HYPH</name>
<reference evidence="1 2" key="1">
    <citation type="submission" date="2024-09" db="EMBL/GenBank/DDBJ databases">
        <authorList>
            <person name="Sun Q."/>
            <person name="Mori K."/>
        </authorList>
    </citation>
    <scope>NUCLEOTIDE SEQUENCE [LARGE SCALE GENOMIC DNA]</scope>
    <source>
        <strain evidence="1 2">TBRC 4938</strain>
    </source>
</reference>
<dbReference type="PANTHER" id="PTHR37816">
    <property type="entry name" value="YALI0E33011P"/>
    <property type="match status" value="1"/>
</dbReference>
<sequence>MDTKSGLNAIRYVGIAEAAGKVRHAQRIMVVGCSGGGKSTLSQKVARRFGLAYISIDRDVVWLPGWKQRGRDEQRRRIEELIGQERWIMDGTNPSTFDIRVPRSDIVIWVRMPRRVCVWGILSRWARYIGRTRPEMAPGCPERVSWEFFRFVWTFERRFAWRIVEGLEAHAGGKPVLMLKSRAEMRDLLDLLGAGA</sequence>
<protein>
    <submittedName>
        <fullName evidence="1">AAA family ATPase</fullName>
    </submittedName>
</protein>
<accession>A0ABV6APY6</accession>